<dbReference type="Gene3D" id="1.10.540.10">
    <property type="entry name" value="Acyl-CoA dehydrogenase/oxidase, N-terminal domain"/>
    <property type="match status" value="1"/>
</dbReference>
<evidence type="ECO:0000313" key="10">
    <source>
        <dbReference type="EMBL" id="GAK43773.1"/>
    </source>
</evidence>
<dbReference type="Pfam" id="PF00441">
    <property type="entry name" value="Acyl-CoA_dh_1"/>
    <property type="match status" value="1"/>
</dbReference>
<dbReference type="Gene3D" id="1.20.140.10">
    <property type="entry name" value="Butyryl-CoA Dehydrogenase, subunit A, domain 3"/>
    <property type="match status" value="1"/>
</dbReference>
<dbReference type="InterPro" id="IPR052161">
    <property type="entry name" value="Mycobact_Acyl-CoA_DH"/>
</dbReference>
<dbReference type="Proteomes" id="UP000028702">
    <property type="component" value="Unassembled WGS sequence"/>
</dbReference>
<dbReference type="EMBL" id="BBIO01000001">
    <property type="protein sequence ID" value="GAK43773.1"/>
    <property type="molecule type" value="Genomic_DNA"/>
</dbReference>
<dbReference type="Gene3D" id="2.40.110.10">
    <property type="entry name" value="Butyryl-CoA Dehydrogenase, subunit A, domain 2"/>
    <property type="match status" value="1"/>
</dbReference>
<evidence type="ECO:0000256" key="3">
    <source>
        <dbReference type="ARBA" id="ARBA00022630"/>
    </source>
</evidence>
<dbReference type="GO" id="GO:0016627">
    <property type="term" value="F:oxidoreductase activity, acting on the CH-CH group of donors"/>
    <property type="evidence" value="ECO:0007669"/>
    <property type="project" value="InterPro"/>
</dbReference>
<accession>A0A081B6V5</accession>
<dbReference type="InterPro" id="IPR009075">
    <property type="entry name" value="AcylCo_DH/oxidase_C"/>
</dbReference>
<sequence>MAFDGAHKTAAAALKKESGEAAFLREVRAFLDEALTEDLRAAGRATTSTHSAIDACRLWHKRLYEKGWIAPAWPKAHGGTGWNARQRMLFERECAARDAPVLFAGGLRNVGPLLIEMGSEAQRARYLEPILSGAHLWCQGYSETGAGSDLAALSMKAVRKGDAYLLSGTKIWTTGAHLATHMFALVRTASGGKPQEGITFLLIDMQSPGIEIRPIQTLSGEAEFNEVRFTDVRVPVSERVGEENGGWLVAKRLMQYARKSNTTTGLLRRTFRLAKELAAQEELEADFARAFAEAEIRLEALERAEEAANTQQPGALNSSMMKLLATELHQKLSALYLDLAGPGGLEALGPEELLTETAPAPPLAHAGAKYFATRAASIYSGTNEVQRNILAASVLGLGKAV</sequence>
<dbReference type="SUPFAM" id="SSF47203">
    <property type="entry name" value="Acyl-CoA dehydrogenase C-terminal domain-like"/>
    <property type="match status" value="1"/>
</dbReference>
<gene>
    <name evidence="10" type="ORF">M2A_0272</name>
</gene>
<keyword evidence="4 6" id="KW-0274">FAD</keyword>
<evidence type="ECO:0000256" key="2">
    <source>
        <dbReference type="ARBA" id="ARBA00009347"/>
    </source>
</evidence>
<dbReference type="InterPro" id="IPR006091">
    <property type="entry name" value="Acyl-CoA_Oxase/DH_mid-dom"/>
</dbReference>
<dbReference type="InterPro" id="IPR036250">
    <property type="entry name" value="AcylCo_DH-like_C"/>
</dbReference>
<evidence type="ECO:0000256" key="1">
    <source>
        <dbReference type="ARBA" id="ARBA00001974"/>
    </source>
</evidence>
<dbReference type="AlphaFoldDB" id="A0A081B6V5"/>
<dbReference type="Pfam" id="PF02771">
    <property type="entry name" value="Acyl-CoA_dh_N"/>
    <property type="match status" value="1"/>
</dbReference>
<feature type="domain" description="Acyl-CoA dehydrogenase/oxidase N-terminal" evidence="9">
    <location>
        <begin position="21"/>
        <end position="133"/>
    </location>
</feature>
<evidence type="ECO:0000256" key="6">
    <source>
        <dbReference type="RuleBase" id="RU362125"/>
    </source>
</evidence>
<keyword evidence="11" id="KW-1185">Reference proteome</keyword>
<dbReference type="Pfam" id="PF02770">
    <property type="entry name" value="Acyl-CoA_dh_M"/>
    <property type="match status" value="1"/>
</dbReference>
<comment type="similarity">
    <text evidence="2 6">Belongs to the acyl-CoA dehydrogenase family.</text>
</comment>
<feature type="domain" description="Acyl-CoA oxidase/dehydrogenase middle" evidence="8">
    <location>
        <begin position="138"/>
        <end position="232"/>
    </location>
</feature>
<proteinExistence type="inferred from homology"/>
<feature type="domain" description="Acyl-CoA dehydrogenase/oxidase C-terminal" evidence="7">
    <location>
        <begin position="246"/>
        <end position="394"/>
    </location>
</feature>
<comment type="caution">
    <text evidence="10">The sequence shown here is derived from an EMBL/GenBank/DDBJ whole genome shotgun (WGS) entry which is preliminary data.</text>
</comment>
<dbReference type="InterPro" id="IPR046373">
    <property type="entry name" value="Acyl-CoA_Oxase/DH_mid-dom_sf"/>
</dbReference>
<dbReference type="InterPro" id="IPR013786">
    <property type="entry name" value="AcylCoA_DH/ox_N"/>
</dbReference>
<dbReference type="PANTHER" id="PTHR43292:SF3">
    <property type="entry name" value="ACYL-COA DEHYDROGENASE FADE29"/>
    <property type="match status" value="1"/>
</dbReference>
<evidence type="ECO:0000259" key="7">
    <source>
        <dbReference type="Pfam" id="PF00441"/>
    </source>
</evidence>
<name>A0A081B6V5_9HYPH</name>
<dbReference type="RefSeq" id="WP_045441947.1">
    <property type="nucleotide sequence ID" value="NZ_BBIO01000001.1"/>
</dbReference>
<dbReference type="eggNOG" id="COG1960">
    <property type="taxonomic scope" value="Bacteria"/>
</dbReference>
<keyword evidence="5 6" id="KW-0560">Oxidoreductase</keyword>
<dbReference type="InterPro" id="IPR009100">
    <property type="entry name" value="AcylCoA_DH/oxidase_NM_dom_sf"/>
</dbReference>
<dbReference type="InterPro" id="IPR037069">
    <property type="entry name" value="AcylCoA_DH/ox_N_sf"/>
</dbReference>
<evidence type="ECO:0000313" key="11">
    <source>
        <dbReference type="Proteomes" id="UP000028702"/>
    </source>
</evidence>
<dbReference type="STRING" id="1333998.M2A_0272"/>
<comment type="cofactor">
    <cofactor evidence="1 6">
        <name>FAD</name>
        <dbReference type="ChEBI" id="CHEBI:57692"/>
    </cofactor>
</comment>
<organism evidence="10 11">
    <name type="scientific">Tepidicaulis marinus</name>
    <dbReference type="NCBI Taxonomy" id="1333998"/>
    <lineage>
        <taxon>Bacteria</taxon>
        <taxon>Pseudomonadati</taxon>
        <taxon>Pseudomonadota</taxon>
        <taxon>Alphaproteobacteria</taxon>
        <taxon>Hyphomicrobiales</taxon>
        <taxon>Parvibaculaceae</taxon>
        <taxon>Tepidicaulis</taxon>
    </lineage>
</organism>
<keyword evidence="3 6" id="KW-0285">Flavoprotein</keyword>
<evidence type="ECO:0000259" key="8">
    <source>
        <dbReference type="Pfam" id="PF02770"/>
    </source>
</evidence>
<reference evidence="10 11" key="1">
    <citation type="submission" date="2014-07" db="EMBL/GenBank/DDBJ databases">
        <title>Tepidicaulis marinum gen. nov., sp. nov., a novel marine bacterium denitrifying nitrate to nitrous oxide strictly under microaerobic conditions.</title>
        <authorList>
            <person name="Takeuchi M."/>
            <person name="Yamagishi T."/>
            <person name="Kamagata Y."/>
            <person name="Oshima K."/>
            <person name="Hattori M."/>
            <person name="Katayama T."/>
            <person name="Hanada S."/>
            <person name="Tamaki H."/>
            <person name="Marumo K."/>
            <person name="Maeda H."/>
            <person name="Nedachi M."/>
            <person name="Iwasaki W."/>
            <person name="Suwa Y."/>
            <person name="Sakata S."/>
        </authorList>
    </citation>
    <scope>NUCLEOTIDE SEQUENCE [LARGE SCALE GENOMIC DNA]</scope>
    <source>
        <strain evidence="10 11">MA2</strain>
    </source>
</reference>
<protein>
    <submittedName>
        <fullName evidence="10">Acyl-CoA dehydrogenase domain-containing protein</fullName>
    </submittedName>
</protein>
<dbReference type="GO" id="GO:0005886">
    <property type="term" value="C:plasma membrane"/>
    <property type="evidence" value="ECO:0007669"/>
    <property type="project" value="TreeGrafter"/>
</dbReference>
<dbReference type="SUPFAM" id="SSF56645">
    <property type="entry name" value="Acyl-CoA dehydrogenase NM domain-like"/>
    <property type="match status" value="1"/>
</dbReference>
<evidence type="ECO:0000256" key="4">
    <source>
        <dbReference type="ARBA" id="ARBA00022827"/>
    </source>
</evidence>
<dbReference type="GO" id="GO:0050660">
    <property type="term" value="F:flavin adenine dinucleotide binding"/>
    <property type="evidence" value="ECO:0007669"/>
    <property type="project" value="InterPro"/>
</dbReference>
<evidence type="ECO:0000256" key="5">
    <source>
        <dbReference type="ARBA" id="ARBA00023002"/>
    </source>
</evidence>
<dbReference type="PANTHER" id="PTHR43292">
    <property type="entry name" value="ACYL-COA DEHYDROGENASE"/>
    <property type="match status" value="1"/>
</dbReference>
<evidence type="ECO:0000259" key="9">
    <source>
        <dbReference type="Pfam" id="PF02771"/>
    </source>
</evidence>